<comment type="caution">
    <text evidence="14">The sequence shown here is derived from an EMBL/GenBank/DDBJ whole genome shotgun (WGS) entry which is preliminary data.</text>
</comment>
<evidence type="ECO:0000256" key="6">
    <source>
        <dbReference type="ARBA" id="ARBA00022688"/>
    </source>
</evidence>
<organism evidence="14 15">
    <name type="scientific">Candidatus Arcanibacter lacustris</name>
    <dbReference type="NCBI Taxonomy" id="1607817"/>
    <lineage>
        <taxon>Bacteria</taxon>
        <taxon>Pseudomonadati</taxon>
        <taxon>Pseudomonadota</taxon>
        <taxon>Alphaproteobacteria</taxon>
        <taxon>Rickettsiales</taxon>
        <taxon>Candidatus Arcanibacter</taxon>
    </lineage>
</organism>
<evidence type="ECO:0000256" key="3">
    <source>
        <dbReference type="ARBA" id="ARBA00022475"/>
    </source>
</evidence>
<reference evidence="14 15" key="1">
    <citation type="submission" date="2015-02" db="EMBL/GenBank/DDBJ databases">
        <title>Single cell genomics of a rare environmental alphaproteobacterium provides unique insights into Rickettsiaceae evolution.</title>
        <authorList>
            <person name="Martijn J."/>
            <person name="Schulz F."/>
            <person name="Zaremba-Niedzwiedzka K."/>
            <person name="Viklund J."/>
            <person name="Stepanauskas R."/>
            <person name="Andersson S.G.E."/>
            <person name="Horn M."/>
            <person name="Guy L."/>
            <person name="Ettema T.J.G."/>
        </authorList>
    </citation>
    <scope>NUCLEOTIDE SEQUENCE [LARGE SCALE GENOMIC DNA]</scope>
    <source>
        <strain evidence="14 15">SCGC AAA041-L04</strain>
    </source>
</reference>
<dbReference type="InterPro" id="IPR045308">
    <property type="entry name" value="UbiB_bact"/>
</dbReference>
<dbReference type="SUPFAM" id="SSF56112">
    <property type="entry name" value="Protein kinase-like (PK-like)"/>
    <property type="match status" value="1"/>
</dbReference>
<keyword evidence="5 14" id="KW-0808">Transferase</keyword>
<evidence type="ECO:0000313" key="15">
    <source>
        <dbReference type="Proteomes" id="UP000033358"/>
    </source>
</evidence>
<dbReference type="InterPro" id="IPR004147">
    <property type="entry name" value="ABC1_dom"/>
</dbReference>
<evidence type="ECO:0000256" key="8">
    <source>
        <dbReference type="ARBA" id="ARBA00022741"/>
    </source>
</evidence>
<evidence type="ECO:0000256" key="2">
    <source>
        <dbReference type="ARBA" id="ARBA00009670"/>
    </source>
</evidence>
<dbReference type="Gene3D" id="1.10.510.10">
    <property type="entry name" value="Transferase(Phosphotransferase) domain 1"/>
    <property type="match status" value="1"/>
</dbReference>
<evidence type="ECO:0000256" key="1">
    <source>
        <dbReference type="ARBA" id="ARBA00005020"/>
    </source>
</evidence>
<dbReference type="NCBIfam" id="TIGR01982">
    <property type="entry name" value="UbiB"/>
    <property type="match status" value="1"/>
</dbReference>
<feature type="domain" description="Protein kinase" evidence="13">
    <location>
        <begin position="93"/>
        <end position="426"/>
    </location>
</feature>
<dbReference type="InterPro" id="IPR011009">
    <property type="entry name" value="Kinase-like_dom_sf"/>
</dbReference>
<evidence type="ECO:0000256" key="5">
    <source>
        <dbReference type="ARBA" id="ARBA00022679"/>
    </source>
</evidence>
<dbReference type="PANTHER" id="PTHR10566:SF113">
    <property type="entry name" value="PROTEIN ACTIVITY OF BC1 COMPLEX KINASE 7, CHLOROPLASTIC"/>
    <property type="match status" value="1"/>
</dbReference>
<dbReference type="EMBL" id="JYHA01000121">
    <property type="protein sequence ID" value="KKB96185.1"/>
    <property type="molecule type" value="Genomic_DNA"/>
</dbReference>
<dbReference type="InterPro" id="IPR000719">
    <property type="entry name" value="Prot_kinase_dom"/>
</dbReference>
<dbReference type="UniPathway" id="UPA00232"/>
<keyword evidence="7" id="KW-0812">Transmembrane</keyword>
<evidence type="ECO:0000256" key="11">
    <source>
        <dbReference type="ARBA" id="ARBA00022989"/>
    </source>
</evidence>
<dbReference type="InterPro" id="IPR010232">
    <property type="entry name" value="UbiB"/>
</dbReference>
<keyword evidence="11" id="KW-1133">Transmembrane helix</keyword>
<evidence type="ECO:0000256" key="7">
    <source>
        <dbReference type="ARBA" id="ARBA00022692"/>
    </source>
</evidence>
<evidence type="ECO:0000256" key="9">
    <source>
        <dbReference type="ARBA" id="ARBA00022777"/>
    </source>
</evidence>
<proteinExistence type="inferred from homology"/>
<dbReference type="PROSITE" id="PS50011">
    <property type="entry name" value="PROTEIN_KINASE_DOM"/>
    <property type="match status" value="1"/>
</dbReference>
<dbReference type="PATRIC" id="fig|1607817.3.peg.737"/>
<evidence type="ECO:0000259" key="13">
    <source>
        <dbReference type="PROSITE" id="PS50011"/>
    </source>
</evidence>
<evidence type="ECO:0000256" key="10">
    <source>
        <dbReference type="ARBA" id="ARBA00022840"/>
    </source>
</evidence>
<keyword evidence="15" id="KW-1185">Reference proteome</keyword>
<keyword evidence="10" id="KW-0067">ATP-binding</keyword>
<name>A0A0F5MN35_9RICK</name>
<dbReference type="CDD" id="cd13972">
    <property type="entry name" value="UbiB"/>
    <property type="match status" value="1"/>
</dbReference>
<comment type="pathway">
    <text evidence="1">Cofactor biosynthesis; ubiquinone biosynthesis [regulation].</text>
</comment>
<comment type="similarity">
    <text evidence="2">Belongs to the protein kinase superfamily. ADCK protein kinase family.</text>
</comment>
<keyword evidence="6" id="KW-0831">Ubiquinone biosynthesis</keyword>
<dbReference type="GO" id="GO:0004672">
    <property type="term" value="F:protein kinase activity"/>
    <property type="evidence" value="ECO:0007669"/>
    <property type="project" value="InterPro"/>
</dbReference>
<dbReference type="AlphaFoldDB" id="A0A0F5MN35"/>
<dbReference type="GO" id="GO:0005524">
    <property type="term" value="F:ATP binding"/>
    <property type="evidence" value="ECO:0007669"/>
    <property type="project" value="UniProtKB-KW"/>
</dbReference>
<keyword evidence="4" id="KW-0997">Cell inner membrane</keyword>
<dbReference type="Pfam" id="PF03109">
    <property type="entry name" value="ABC1"/>
    <property type="match status" value="1"/>
</dbReference>
<keyword evidence="8" id="KW-0547">Nucleotide-binding</keyword>
<evidence type="ECO:0000256" key="12">
    <source>
        <dbReference type="ARBA" id="ARBA00023136"/>
    </source>
</evidence>
<dbReference type="PANTHER" id="PTHR10566">
    <property type="entry name" value="CHAPERONE-ACTIVITY OF BC1 COMPLEX CABC1 -RELATED"/>
    <property type="match status" value="1"/>
</dbReference>
<dbReference type="InterPro" id="IPR050154">
    <property type="entry name" value="UbiB_kinase"/>
</dbReference>
<keyword evidence="3" id="KW-1003">Cell membrane</keyword>
<evidence type="ECO:0000256" key="4">
    <source>
        <dbReference type="ARBA" id="ARBA00022519"/>
    </source>
</evidence>
<evidence type="ECO:0000313" key="14">
    <source>
        <dbReference type="EMBL" id="KKB96185.1"/>
    </source>
</evidence>
<keyword evidence="12" id="KW-0472">Membrane</keyword>
<dbReference type="GO" id="GO:0006744">
    <property type="term" value="P:ubiquinone biosynthetic process"/>
    <property type="evidence" value="ECO:0007669"/>
    <property type="project" value="UniProtKB-UniPathway"/>
</dbReference>
<sequence length="426" mass="48404">MKNLFHLFRLIKILFLIRGAFSCGDLLTKTLKTLGPVFIKFGQSLSTRADIVGEEIADKLMELQDKLPSFSFDQVKQIIESEFGGKLSDHFSYFEEKPIAAASIAQVHRAITCDGTKVAVKVRRPKIVKEFAKDIDFLYFIAGLAEKFIPKAKKHSPKEIVAIFDKSSKFELDFCFEAAALSEMRENFSGDESVYIPKPYWDLTSHLVLTMDWVEGIPINDLDAIDKASIDRKKIASNLSILFFNQAYRNGFFHGDLHGGNILVNDKHQIILIDFGITGRLSKKDRIFVANVLKSFLEHDYLNVAKIHYEEGFITNPEDIVYFAQTCRSIGEQIVGLSANKMSVAKLLSRLFKACDDYDMNTRPQLLLLQKTILMVEGIGSRLDPSINMWKLAEPWIEQWAIENLGIEAKLLEFAQKISSKIKEMI</sequence>
<dbReference type="Proteomes" id="UP000033358">
    <property type="component" value="Unassembled WGS sequence"/>
</dbReference>
<gene>
    <name evidence="14" type="primary">ubiB</name>
    <name evidence="14" type="ORF">SZ25_00738</name>
</gene>
<protein>
    <recommendedName>
        <fullName evidence="13">Protein kinase domain-containing protein</fullName>
    </recommendedName>
</protein>
<accession>A0A0F5MN35</accession>
<keyword evidence="9" id="KW-0418">Kinase</keyword>